<feature type="signal peptide" evidence="1">
    <location>
        <begin position="1"/>
        <end position="22"/>
    </location>
</feature>
<comment type="caution">
    <text evidence="2">The sequence shown here is derived from an EMBL/GenBank/DDBJ whole genome shotgun (WGS) entry which is preliminary data.</text>
</comment>
<feature type="chain" id="PRO_5006877089" evidence="1">
    <location>
        <begin position="23"/>
        <end position="335"/>
    </location>
</feature>
<organism evidence="2 3">
    <name type="scientific">Trichinella pseudospiralis</name>
    <name type="common">Parasitic roundworm</name>
    <dbReference type="NCBI Taxonomy" id="6337"/>
    <lineage>
        <taxon>Eukaryota</taxon>
        <taxon>Metazoa</taxon>
        <taxon>Ecdysozoa</taxon>
        <taxon>Nematoda</taxon>
        <taxon>Enoplea</taxon>
        <taxon>Dorylaimia</taxon>
        <taxon>Trichinellida</taxon>
        <taxon>Trichinellidae</taxon>
        <taxon>Trichinella</taxon>
    </lineage>
</organism>
<keyword evidence="1" id="KW-0732">Signal</keyword>
<dbReference type="Proteomes" id="UP000054632">
    <property type="component" value="Unassembled WGS sequence"/>
</dbReference>
<evidence type="ECO:0000313" key="2">
    <source>
        <dbReference type="EMBL" id="KRY68914.1"/>
    </source>
</evidence>
<reference evidence="2 3" key="1">
    <citation type="submission" date="2015-01" db="EMBL/GenBank/DDBJ databases">
        <title>Evolution of Trichinella species and genotypes.</title>
        <authorList>
            <person name="Korhonen P.K."/>
            <person name="Edoardo P."/>
            <person name="Giuseppe L.R."/>
            <person name="Gasser R.B."/>
        </authorList>
    </citation>
    <scope>NUCLEOTIDE SEQUENCE [LARGE SCALE GENOMIC DNA]</scope>
    <source>
        <strain evidence="2">ISS13</strain>
    </source>
</reference>
<dbReference type="AlphaFoldDB" id="A0A0V1E6F1"/>
<gene>
    <name evidence="2" type="ORF">T4A_12921</name>
</gene>
<sequence>MDNRIFLTYIILAVSISGFVDTVRCYTCRGVCYKGVPCNCHTGMCKGDHCFSQGSNIDNEMLLIEKGCAKNPFIFTSGCEYHTTPDRTLCICNGSSFCNQALYAGQSSPVQYPSICHECNGMLNCPKSCRADYCTLNMPEKQQRCGFGMPVLPFHYQTKKLLPQPTVEGDKSDTCATFDYGDFVRFTQCICNGTFCNSGSLMFEDPLSRIGRQYVRCYTCRHFSNSGLVSNICHNGSCIGDFCVIKVENSNLSKVSHVHLAGCMNSSRPHLVGHGCSHRWVMNVKEELQCVCRSNFCNANIAMANYGKSAKRLQNSALLLSSILPHVIYYHVHKS</sequence>
<evidence type="ECO:0000256" key="1">
    <source>
        <dbReference type="SAM" id="SignalP"/>
    </source>
</evidence>
<protein>
    <submittedName>
        <fullName evidence="2">Uncharacterized protein</fullName>
    </submittedName>
</protein>
<name>A0A0V1E6F1_TRIPS</name>
<accession>A0A0V1E6F1</accession>
<proteinExistence type="predicted"/>
<dbReference type="PANTHER" id="PTHR37433:SF6">
    <property type="entry name" value="ACTIVIN_RECP DOMAIN-CONTAINING PROTEIN"/>
    <property type="match status" value="1"/>
</dbReference>
<dbReference type="EMBL" id="JYDR01000101">
    <property type="protein sequence ID" value="KRY68914.1"/>
    <property type="molecule type" value="Genomic_DNA"/>
</dbReference>
<dbReference type="PANTHER" id="PTHR37433">
    <property type="entry name" value="PROTEIN CBG25136-RELATED"/>
    <property type="match status" value="1"/>
</dbReference>
<evidence type="ECO:0000313" key="3">
    <source>
        <dbReference type="Proteomes" id="UP000054632"/>
    </source>
</evidence>